<dbReference type="RefSeq" id="WP_007086219.1">
    <property type="nucleotide sequence ID" value="NZ_AJLS01000117.1"/>
</dbReference>
<feature type="binding site" evidence="1">
    <location>
        <position position="349"/>
    </location>
    <ligand>
        <name>Mn(2+)</name>
        <dbReference type="ChEBI" id="CHEBI:29035"/>
        <label>2</label>
    </ligand>
</feature>
<dbReference type="AlphaFoldDB" id="K6DZT2"/>
<protein>
    <submittedName>
        <fullName evidence="3">Amidohydrolase amhX</fullName>
    </submittedName>
</protein>
<dbReference type="SUPFAM" id="SSF55031">
    <property type="entry name" value="Bacterial exopeptidase dimerisation domain"/>
    <property type="match status" value="1"/>
</dbReference>
<dbReference type="OrthoDB" id="9776731at2"/>
<dbReference type="InterPro" id="IPR017439">
    <property type="entry name" value="Amidohydrolase"/>
</dbReference>
<dbReference type="Gene3D" id="3.40.630.10">
    <property type="entry name" value="Zn peptidases"/>
    <property type="match status" value="1"/>
</dbReference>
<evidence type="ECO:0000259" key="2">
    <source>
        <dbReference type="Pfam" id="PF07687"/>
    </source>
</evidence>
<reference evidence="3 4" key="1">
    <citation type="journal article" date="2012" name="Front. Microbiol.">
        <title>Redundancy and modularity in membrane-associated dissimilatory nitrate reduction in Bacillus.</title>
        <authorList>
            <person name="Heylen K."/>
            <person name="Keltjens J."/>
        </authorList>
    </citation>
    <scope>NUCLEOTIDE SEQUENCE [LARGE SCALE GENOMIC DNA]</scope>
    <source>
        <strain evidence="4">LMG 21833T</strain>
    </source>
</reference>
<organism evidence="3 4">
    <name type="scientific">Neobacillus bataviensis LMG 21833</name>
    <dbReference type="NCBI Taxonomy" id="1117379"/>
    <lineage>
        <taxon>Bacteria</taxon>
        <taxon>Bacillati</taxon>
        <taxon>Bacillota</taxon>
        <taxon>Bacilli</taxon>
        <taxon>Bacillales</taxon>
        <taxon>Bacillaceae</taxon>
        <taxon>Neobacillus</taxon>
    </lineage>
</organism>
<dbReference type="GO" id="GO:0046872">
    <property type="term" value="F:metal ion binding"/>
    <property type="evidence" value="ECO:0007669"/>
    <property type="project" value="UniProtKB-KW"/>
</dbReference>
<dbReference type="EMBL" id="AJLS01000117">
    <property type="protein sequence ID" value="EKN66406.1"/>
    <property type="molecule type" value="Genomic_DNA"/>
</dbReference>
<dbReference type="Gene3D" id="3.30.70.360">
    <property type="match status" value="1"/>
</dbReference>
<feature type="binding site" evidence="1">
    <location>
        <position position="94"/>
    </location>
    <ligand>
        <name>Mn(2+)</name>
        <dbReference type="ChEBI" id="CHEBI:29035"/>
        <label>2</label>
    </ligand>
</feature>
<feature type="binding site" evidence="1">
    <location>
        <position position="96"/>
    </location>
    <ligand>
        <name>Mn(2+)</name>
        <dbReference type="ChEBI" id="CHEBI:29035"/>
        <label>2</label>
    </ligand>
</feature>
<evidence type="ECO:0000313" key="4">
    <source>
        <dbReference type="Proteomes" id="UP000006316"/>
    </source>
</evidence>
<keyword evidence="1" id="KW-0479">Metal-binding</keyword>
<comment type="caution">
    <text evidence="3">The sequence shown here is derived from an EMBL/GenBank/DDBJ whole genome shotgun (WGS) entry which is preliminary data.</text>
</comment>
<dbReference type="InterPro" id="IPR011650">
    <property type="entry name" value="Peptidase_M20_dimer"/>
</dbReference>
<feature type="binding site" evidence="1">
    <location>
        <position position="154"/>
    </location>
    <ligand>
        <name>Mn(2+)</name>
        <dbReference type="ChEBI" id="CHEBI:29035"/>
        <label>2</label>
    </ligand>
</feature>
<dbReference type="PANTHER" id="PTHR11014">
    <property type="entry name" value="PEPTIDASE M20 FAMILY MEMBER"/>
    <property type="match status" value="1"/>
</dbReference>
<dbReference type="PANTHER" id="PTHR11014:SF122">
    <property type="entry name" value="AMIDOHYDROLASE AMHX"/>
    <property type="match status" value="1"/>
</dbReference>
<dbReference type="PATRIC" id="fig|1117379.3.peg.3344"/>
<evidence type="ECO:0000313" key="3">
    <source>
        <dbReference type="EMBL" id="EKN66406.1"/>
    </source>
</evidence>
<gene>
    <name evidence="3" type="ORF">BABA_16117</name>
</gene>
<dbReference type="GO" id="GO:0016787">
    <property type="term" value="F:hydrolase activity"/>
    <property type="evidence" value="ECO:0007669"/>
    <property type="project" value="UniProtKB-KW"/>
</dbReference>
<sequence>MSQLVDFLNGKVHEIQQTYADLHQLAEPSWQERKTSAYIQEALTRAGITVKTFEGHFGIIADIPGESDEVVVLRADMDALVQEVKGKVQLNHSCGHDAHSTMVLHTALAFAACKPRLKKSVRFIFQPAEEKGEGALKMVEEGALDRVHYLFGVHLRPWMEVPMGKASPVIIHSSCATIYGTIKGQQAHASRPQDGNNPIEAASFLIQALQNIRLQNPDSFSIKMTGLKSGGDSSNVIPEKAEFILDLRARTNAAMEELRVKTEDLLEKVGHLTGTAISGQLTEFVPAATTNKEAANLAGKAIAAVIGEENVVDPCASQGGEDFHFYTLQKPDVKGTMIGLGCDLRPGLHHPEMQFNKEALLYGTKILANLLYQAASMEDKK</sequence>
<dbReference type="InterPro" id="IPR002933">
    <property type="entry name" value="Peptidase_M20"/>
</dbReference>
<dbReference type="NCBIfam" id="TIGR01891">
    <property type="entry name" value="amidohydrolases"/>
    <property type="match status" value="1"/>
</dbReference>
<dbReference type="STRING" id="1117379.BABA_16117"/>
<evidence type="ECO:0000256" key="1">
    <source>
        <dbReference type="PIRSR" id="PIRSR005962-1"/>
    </source>
</evidence>
<dbReference type="eggNOG" id="COG1473">
    <property type="taxonomic scope" value="Bacteria"/>
</dbReference>
<keyword evidence="4" id="KW-1185">Reference proteome</keyword>
<name>K6DZT2_9BACI</name>
<proteinExistence type="predicted"/>
<keyword evidence="1" id="KW-0464">Manganese</keyword>
<dbReference type="PIRSF" id="PIRSF005962">
    <property type="entry name" value="Pept_M20D_amidohydro"/>
    <property type="match status" value="1"/>
</dbReference>
<dbReference type="InterPro" id="IPR036264">
    <property type="entry name" value="Bact_exopeptidase_dim_dom"/>
</dbReference>
<keyword evidence="3" id="KW-0378">Hydrolase</keyword>
<feature type="domain" description="Peptidase M20 dimerisation" evidence="2">
    <location>
        <begin position="181"/>
        <end position="269"/>
    </location>
</feature>
<dbReference type="SUPFAM" id="SSF53187">
    <property type="entry name" value="Zn-dependent exopeptidases"/>
    <property type="match status" value="1"/>
</dbReference>
<comment type="cofactor">
    <cofactor evidence="1">
        <name>Mn(2+)</name>
        <dbReference type="ChEBI" id="CHEBI:29035"/>
    </cofactor>
    <text evidence="1">The Mn(2+) ion enhances activity.</text>
</comment>
<dbReference type="Pfam" id="PF07687">
    <property type="entry name" value="M20_dimer"/>
    <property type="match status" value="1"/>
</dbReference>
<dbReference type="Proteomes" id="UP000006316">
    <property type="component" value="Unassembled WGS sequence"/>
</dbReference>
<dbReference type="Pfam" id="PF01546">
    <property type="entry name" value="Peptidase_M20"/>
    <property type="match status" value="1"/>
</dbReference>
<accession>K6DZT2</accession>
<feature type="binding site" evidence="1">
    <location>
        <position position="130"/>
    </location>
    <ligand>
        <name>Mn(2+)</name>
        <dbReference type="ChEBI" id="CHEBI:29035"/>
        <label>2</label>
    </ligand>
</feature>